<evidence type="ECO:0000313" key="1">
    <source>
        <dbReference type="EMBL" id="EGC70818.1"/>
    </source>
</evidence>
<protein>
    <submittedName>
        <fullName evidence="1">Uncharacterized protein</fullName>
    </submittedName>
</protein>
<proteinExistence type="predicted"/>
<dbReference type="AlphaFoldDB" id="F0EG98"/>
<accession>F0EG98</accession>
<sequence>MAPKEKMIVIYNRQNEKIATFVFHQGNEGFLFSEISLVISFQITPFIKRPELIPS</sequence>
<comment type="caution">
    <text evidence="1">The sequence shown here is derived from an EMBL/GenBank/DDBJ whole genome shotgun (WGS) entry which is preliminary data.</text>
</comment>
<name>F0EG98_ENTCA</name>
<evidence type="ECO:0000313" key="2">
    <source>
        <dbReference type="Proteomes" id="UP000004835"/>
    </source>
</evidence>
<organism evidence="1 2">
    <name type="scientific">Enterococcus casseliflavus ATCC 12755</name>
    <dbReference type="NCBI Taxonomy" id="888066"/>
    <lineage>
        <taxon>Bacteria</taxon>
        <taxon>Bacillati</taxon>
        <taxon>Bacillota</taxon>
        <taxon>Bacilli</taxon>
        <taxon>Lactobacillales</taxon>
        <taxon>Enterococcaceae</taxon>
        <taxon>Enterococcus</taxon>
    </lineage>
</organism>
<dbReference type="HOGENOM" id="CLU_3135366_0_0_9"/>
<gene>
    <name evidence="1" type="ORF">HMPREF9087_0195</name>
</gene>
<dbReference type="EMBL" id="AEWT01000002">
    <property type="protein sequence ID" value="EGC70818.1"/>
    <property type="molecule type" value="Genomic_DNA"/>
</dbReference>
<dbReference type="Proteomes" id="UP000004835">
    <property type="component" value="Unassembled WGS sequence"/>
</dbReference>
<reference evidence="1 2" key="1">
    <citation type="submission" date="2011-01" db="EMBL/GenBank/DDBJ databases">
        <authorList>
            <person name="Muzny D."/>
            <person name="Qin X."/>
            <person name="Deng J."/>
            <person name="Jiang H."/>
            <person name="Liu Y."/>
            <person name="Qu J."/>
            <person name="Song X.-Z."/>
            <person name="Zhang L."/>
            <person name="Thornton R."/>
            <person name="Coyle M."/>
            <person name="Francisco L."/>
            <person name="Jackson L."/>
            <person name="Javaid M."/>
            <person name="Korchina V."/>
            <person name="Kovar C."/>
            <person name="Mata R."/>
            <person name="Mathew T."/>
            <person name="Ngo R."/>
            <person name="Nguyen L."/>
            <person name="Nguyen N."/>
            <person name="Okwuonu G."/>
            <person name="Ongeri F."/>
            <person name="Pham C."/>
            <person name="Simmons D."/>
            <person name="Wilczek-Boney K."/>
            <person name="Hale W."/>
            <person name="Jakkamsetti A."/>
            <person name="Pham P."/>
            <person name="Ruth R."/>
            <person name="San Lucas F."/>
            <person name="Warren J."/>
            <person name="Zhang J."/>
            <person name="Zhao Z."/>
            <person name="Zhou C."/>
            <person name="Zhu D."/>
            <person name="Lee S."/>
            <person name="Bess C."/>
            <person name="Blankenburg K."/>
            <person name="Forbes L."/>
            <person name="Fu Q."/>
            <person name="Gubbala S."/>
            <person name="Hirani K."/>
            <person name="Jayaseelan J.C."/>
            <person name="Lara F."/>
            <person name="Munidasa M."/>
            <person name="Palculict T."/>
            <person name="Patil S."/>
            <person name="Pu L.-L."/>
            <person name="Saada N."/>
            <person name="Tang L."/>
            <person name="Weissenberger G."/>
            <person name="Zhu Y."/>
            <person name="Hemphill L."/>
            <person name="Shang Y."/>
            <person name="Youmans B."/>
            <person name="Ayvaz T."/>
            <person name="Ross M."/>
            <person name="Santibanez J."/>
            <person name="Aqrawi P."/>
            <person name="Gross S."/>
            <person name="Joshi V."/>
            <person name="Fowler G."/>
            <person name="Nazareth L."/>
            <person name="Reid J."/>
            <person name="Worley K."/>
            <person name="Petrosino J."/>
            <person name="Highlander S."/>
            <person name="Gibbs R."/>
        </authorList>
    </citation>
    <scope>NUCLEOTIDE SEQUENCE [LARGE SCALE GENOMIC DNA]</scope>
    <source>
        <strain evidence="1 2">ATCC 12755</strain>
    </source>
</reference>